<sequence length="162" mass="19362">MLFEPLVQVVHLYRRRLLFVGYRVLNGHFNQHHIAALRDPLLLGRHMLVDRAGRQWEGNLITLKGAIIPYDRFWEHLPDVEDIKCPVRFDQTELDEFAENEDGWLKMSVTVEQWRKTVCNMTEEGWKLADLKEEIRLLCEGDEEDIQAFRKGWPFRDRKEDD</sequence>
<dbReference type="OrthoDB" id="10003767at2759"/>
<evidence type="ECO:0000313" key="2">
    <source>
        <dbReference type="Proteomes" id="UP000800036"/>
    </source>
</evidence>
<evidence type="ECO:0000313" key="1">
    <source>
        <dbReference type="EMBL" id="KAF1976805.1"/>
    </source>
</evidence>
<organism evidence="1 2">
    <name type="scientific">Bimuria novae-zelandiae CBS 107.79</name>
    <dbReference type="NCBI Taxonomy" id="1447943"/>
    <lineage>
        <taxon>Eukaryota</taxon>
        <taxon>Fungi</taxon>
        <taxon>Dikarya</taxon>
        <taxon>Ascomycota</taxon>
        <taxon>Pezizomycotina</taxon>
        <taxon>Dothideomycetes</taxon>
        <taxon>Pleosporomycetidae</taxon>
        <taxon>Pleosporales</taxon>
        <taxon>Massarineae</taxon>
        <taxon>Didymosphaeriaceae</taxon>
        <taxon>Bimuria</taxon>
    </lineage>
</organism>
<dbReference type="Proteomes" id="UP000800036">
    <property type="component" value="Unassembled WGS sequence"/>
</dbReference>
<protein>
    <submittedName>
        <fullName evidence="1">Uncharacterized protein</fullName>
    </submittedName>
</protein>
<name>A0A6A5VII8_9PLEO</name>
<proteinExistence type="predicted"/>
<reference evidence="1" key="1">
    <citation type="journal article" date="2020" name="Stud. Mycol.">
        <title>101 Dothideomycetes genomes: a test case for predicting lifestyles and emergence of pathogens.</title>
        <authorList>
            <person name="Haridas S."/>
            <person name="Albert R."/>
            <person name="Binder M."/>
            <person name="Bloem J."/>
            <person name="Labutti K."/>
            <person name="Salamov A."/>
            <person name="Andreopoulos B."/>
            <person name="Baker S."/>
            <person name="Barry K."/>
            <person name="Bills G."/>
            <person name="Bluhm B."/>
            <person name="Cannon C."/>
            <person name="Castanera R."/>
            <person name="Culley D."/>
            <person name="Daum C."/>
            <person name="Ezra D."/>
            <person name="Gonzalez J."/>
            <person name="Henrissat B."/>
            <person name="Kuo A."/>
            <person name="Liang C."/>
            <person name="Lipzen A."/>
            <person name="Lutzoni F."/>
            <person name="Magnuson J."/>
            <person name="Mondo S."/>
            <person name="Nolan M."/>
            <person name="Ohm R."/>
            <person name="Pangilinan J."/>
            <person name="Park H.-J."/>
            <person name="Ramirez L."/>
            <person name="Alfaro M."/>
            <person name="Sun H."/>
            <person name="Tritt A."/>
            <person name="Yoshinaga Y."/>
            <person name="Zwiers L.-H."/>
            <person name="Turgeon B."/>
            <person name="Goodwin S."/>
            <person name="Spatafora J."/>
            <person name="Crous P."/>
            <person name="Grigoriev I."/>
        </authorList>
    </citation>
    <scope>NUCLEOTIDE SEQUENCE</scope>
    <source>
        <strain evidence="1">CBS 107.79</strain>
    </source>
</reference>
<gene>
    <name evidence="1" type="ORF">BU23DRAFT_587816</name>
</gene>
<dbReference type="EMBL" id="ML976665">
    <property type="protein sequence ID" value="KAF1976805.1"/>
    <property type="molecule type" value="Genomic_DNA"/>
</dbReference>
<accession>A0A6A5VII8</accession>
<dbReference type="AlphaFoldDB" id="A0A6A5VII8"/>
<keyword evidence="2" id="KW-1185">Reference proteome</keyword>